<accession>A0A0H2R8D1</accession>
<evidence type="ECO:0008006" key="3">
    <source>
        <dbReference type="Google" id="ProtNLM"/>
    </source>
</evidence>
<proteinExistence type="predicted"/>
<evidence type="ECO:0000313" key="2">
    <source>
        <dbReference type="Proteomes" id="UP000053477"/>
    </source>
</evidence>
<keyword evidence="2" id="KW-1185">Reference proteome</keyword>
<dbReference type="AlphaFoldDB" id="A0A0H2R8D1"/>
<evidence type="ECO:0000313" key="1">
    <source>
        <dbReference type="EMBL" id="KLO05783.1"/>
    </source>
</evidence>
<gene>
    <name evidence="1" type="ORF">SCHPADRAFT_712600</name>
</gene>
<dbReference type="EMBL" id="KQ086267">
    <property type="protein sequence ID" value="KLO05783.1"/>
    <property type="molecule type" value="Genomic_DNA"/>
</dbReference>
<organism evidence="1 2">
    <name type="scientific">Schizopora paradoxa</name>
    <dbReference type="NCBI Taxonomy" id="27342"/>
    <lineage>
        <taxon>Eukaryota</taxon>
        <taxon>Fungi</taxon>
        <taxon>Dikarya</taxon>
        <taxon>Basidiomycota</taxon>
        <taxon>Agaricomycotina</taxon>
        <taxon>Agaricomycetes</taxon>
        <taxon>Hymenochaetales</taxon>
        <taxon>Schizoporaceae</taxon>
        <taxon>Schizopora</taxon>
    </lineage>
</organism>
<sequence>MEVQNSLMRSMVDIPLDVIHRIFEVSLPTSLPESISTRADAIKFFSSTPPYNFAFTCRAWRDVALSSHSLWSSMFFSFDLPGSEDINALRLKIVRHLDRAGQTPLTIFLRLSSRYNSRPLHSRHIIFLIHSRRATWKRVFLDVDAPIISTFTLGVGGLQLLEEIRIGSSVKLSVQESTLPSLKCLELEGLAWFDSLVWLGVAPNLQELGILNVPLTSMNPWMPQNFFHRSSLRLLRTLRITRAKRTAQIPRVVFPVGLAAGVLSHITCHALCVLDLYLDKIDCHRTLVDFLHRSSPPLEVLGLDVHFVTQGDEEDREQLVVDAFSCVPSVRKLRYRGDLDATACPEIVVRGLSRNLDGDSSSRILPELEVLELVDVVASIHPFIDIVKVRCQSRVDTQALKSVSLFGCFAKPPGELMLMEREELGNFEPGDDFSQLPASLSALGEYISAGMEFRMKQVLDNDRM</sequence>
<dbReference type="InParanoid" id="A0A0H2R8D1"/>
<reference evidence="1 2" key="1">
    <citation type="submission" date="2015-04" db="EMBL/GenBank/DDBJ databases">
        <title>Complete genome sequence of Schizopora paradoxa KUC8140, a cosmopolitan wood degrader in East Asia.</title>
        <authorList>
            <consortium name="DOE Joint Genome Institute"/>
            <person name="Min B."/>
            <person name="Park H."/>
            <person name="Jang Y."/>
            <person name="Kim J.-J."/>
            <person name="Kim K.H."/>
            <person name="Pangilinan J."/>
            <person name="Lipzen A."/>
            <person name="Riley R."/>
            <person name="Grigoriev I.V."/>
            <person name="Spatafora J.W."/>
            <person name="Choi I.-G."/>
        </authorList>
    </citation>
    <scope>NUCLEOTIDE SEQUENCE [LARGE SCALE GENOMIC DNA]</scope>
    <source>
        <strain evidence="1 2">KUC8140</strain>
    </source>
</reference>
<dbReference type="Proteomes" id="UP000053477">
    <property type="component" value="Unassembled WGS sequence"/>
</dbReference>
<dbReference type="SUPFAM" id="SSF52058">
    <property type="entry name" value="L domain-like"/>
    <property type="match status" value="1"/>
</dbReference>
<protein>
    <recommendedName>
        <fullName evidence="3">F-box domain-containing protein</fullName>
    </recommendedName>
</protein>
<name>A0A0H2R8D1_9AGAM</name>